<proteinExistence type="predicted"/>
<protein>
    <submittedName>
        <fullName evidence="1">Uncharacterized protein</fullName>
    </submittedName>
</protein>
<comment type="caution">
    <text evidence="1">The sequence shown here is derived from an EMBL/GenBank/DDBJ whole genome shotgun (WGS) entry which is preliminary data.</text>
</comment>
<dbReference type="EMBL" id="CM047580">
    <property type="protein sequence ID" value="KAI9921688.1"/>
    <property type="molecule type" value="Genomic_DNA"/>
</dbReference>
<keyword evidence="2" id="KW-1185">Reference proteome</keyword>
<gene>
    <name evidence="1" type="ORF">PsorP6_000348</name>
</gene>
<sequence length="120" mass="12921">MVPQDQPAVALEMLNKFLKNQTYWVGSCNGSDIDDEDVLDEELGPVSGKCPFGGKGEAIDVLLPSGEACGLLNKLLARAKQNRGEFTFGGFAGSLPSAPGMFVNGVGEIQFRWLKSRQRS</sequence>
<dbReference type="Proteomes" id="UP001163321">
    <property type="component" value="Chromosome 1"/>
</dbReference>
<evidence type="ECO:0000313" key="2">
    <source>
        <dbReference type="Proteomes" id="UP001163321"/>
    </source>
</evidence>
<accession>A0ACC0WUB2</accession>
<name>A0ACC0WUB2_9STRA</name>
<reference evidence="1 2" key="1">
    <citation type="journal article" date="2022" name="bioRxiv">
        <title>The genome of the oomycete Peronosclerospora sorghi, a cosmopolitan pathogen of maize and sorghum, is inflated with dispersed pseudogenes.</title>
        <authorList>
            <person name="Fletcher K."/>
            <person name="Martin F."/>
            <person name="Isakeit T."/>
            <person name="Cavanaugh K."/>
            <person name="Magill C."/>
            <person name="Michelmore R."/>
        </authorList>
    </citation>
    <scope>NUCLEOTIDE SEQUENCE [LARGE SCALE GENOMIC DNA]</scope>
    <source>
        <strain evidence="1">P6</strain>
    </source>
</reference>
<evidence type="ECO:0000313" key="1">
    <source>
        <dbReference type="EMBL" id="KAI9921688.1"/>
    </source>
</evidence>
<organism evidence="1 2">
    <name type="scientific">Peronosclerospora sorghi</name>
    <dbReference type="NCBI Taxonomy" id="230839"/>
    <lineage>
        <taxon>Eukaryota</taxon>
        <taxon>Sar</taxon>
        <taxon>Stramenopiles</taxon>
        <taxon>Oomycota</taxon>
        <taxon>Peronosporomycetes</taxon>
        <taxon>Peronosporales</taxon>
        <taxon>Peronosporaceae</taxon>
        <taxon>Peronosclerospora</taxon>
    </lineage>
</organism>